<proteinExistence type="predicted"/>
<feature type="region of interest" description="Disordered" evidence="4">
    <location>
        <begin position="1172"/>
        <end position="1218"/>
    </location>
</feature>
<dbReference type="PANTHER" id="PTHR45586:SF1">
    <property type="entry name" value="LIPOPOLYSACCHARIDE ASSEMBLY PROTEIN B"/>
    <property type="match status" value="1"/>
</dbReference>
<dbReference type="SUPFAM" id="SSF48452">
    <property type="entry name" value="TPR-like"/>
    <property type="match status" value="3"/>
</dbReference>
<keyword evidence="7" id="KW-1185">Reference proteome</keyword>
<dbReference type="PANTHER" id="PTHR45586">
    <property type="entry name" value="TPR REPEAT-CONTAINING PROTEIN PA4667"/>
    <property type="match status" value="1"/>
</dbReference>
<dbReference type="InterPro" id="IPR011990">
    <property type="entry name" value="TPR-like_helical_dom_sf"/>
</dbReference>
<dbReference type="EMBL" id="FOIJ01000001">
    <property type="protein sequence ID" value="SET00104.1"/>
    <property type="molecule type" value="Genomic_DNA"/>
</dbReference>
<evidence type="ECO:0000256" key="1">
    <source>
        <dbReference type="ARBA" id="ARBA00022737"/>
    </source>
</evidence>
<feature type="coiled-coil region" evidence="3">
    <location>
        <begin position="1033"/>
        <end position="1060"/>
    </location>
</feature>
<dbReference type="AlphaFoldDB" id="A0A1I0B206"/>
<feature type="region of interest" description="Disordered" evidence="4">
    <location>
        <begin position="29"/>
        <end position="82"/>
    </location>
</feature>
<keyword evidence="2" id="KW-0802">TPR repeat</keyword>
<keyword evidence="1" id="KW-0677">Repeat</keyword>
<feature type="compositionally biased region" description="Low complexity" evidence="4">
    <location>
        <begin position="1177"/>
        <end position="1187"/>
    </location>
</feature>
<name>A0A1I0B206_9BACT</name>
<evidence type="ECO:0000256" key="4">
    <source>
        <dbReference type="SAM" id="MobiDB-lite"/>
    </source>
</evidence>
<reference evidence="7" key="1">
    <citation type="submission" date="2016-10" db="EMBL/GenBank/DDBJ databases">
        <authorList>
            <person name="Varghese N."/>
            <person name="Submissions S."/>
        </authorList>
    </citation>
    <scope>NUCLEOTIDE SEQUENCE [LARGE SCALE GENOMIC DNA]</scope>
    <source>
        <strain evidence="7">DSM 16858</strain>
    </source>
</reference>
<evidence type="ECO:0000256" key="5">
    <source>
        <dbReference type="SAM" id="SignalP"/>
    </source>
</evidence>
<sequence>MKAFLRFGALAVGVTLTVSGVGEAAAVKKATAKRPSAAAKAVPGKSKSKQASKSQASKSPVAAAVPVVADEKDKRQGPARVKPANEKFAELPRIADAKKDALADRKRDEAIEGFKRLIPKIQDGSERKADLIYRLSELYWEKSKYLYRLEMDRFLAAEKAFDAAQARGEKVEPPQQDHRDSERYRAETMSLYEDLLRDYPKYEHMDEVLFAQGYNLYELNRGPEAVKRYQQLIRDFPQSQFVPDAYIQLGNYFFENNKLAPARENYEKARDTRVPKIYAYAIYKLAWCDFNSGGYEDGLKKLQEAVEFAETQGEELGDLKTEALNDLTVFYVQLDQPKEALAYFKAKAPAKRQGRLIAKTAVGLADAGHFDSAILMFRTLVDDAPMGPNAPEYQQAIVRSYEGLRQRTQVRAEMKRMVDLYRPGGTWWQANAGDNPVLRNAFNVTEEAMRVMVTEYHQEAQKTRQVETYRLARDIYKQYVDAFASSQDPDFVADSAFNLRFFYAEILWALEEWEAAAGEYDAVVSFKIPDRDSAREVSNEAYRKSASFAAVLAYDKLVKIERGQLAKSDLKDGQKVNENKDKGDVEKKRIVKKDAKQQQEQPLTRLEARLVAACDTYNSLYPNNPDEIDLRYQAAVILYDRNHFVDAARRFGEIITKFPEERRSRDAADLTMFVLESREEWQELNTLSRQFLGNKKLSKPGSEFATRVAKVVEGSQYKWVDEIVYRKEKNPKKAAELFLSFVTEFPKSENADRALTYAMIIFQEAAELDRGVEAGARVLNEYPDSVFGLKVRYTMAGFYEKMAEFKKSAEMYEAFVDAYDAAVNGGKEAKETQGAKGSKLAKAKPAKKGAKAQGKKQEEVAATQAAPPQTERQQLVKEAGEWVADALFNAGLWWEGVGEAQKSVAAYAEYLARFRDRKDVPQIAYNVALVHEKTGRWSEAARAFASFADTYAKDPRTSSGQIYLAHYREMLAYQQAKDLRSVDRVRADLLRGWGRLSDTDKQDVKILDAYAHTRFMELEFLWRRYTGIRFSRVATIRRDLAAKQKEIQRVEKEYAAVLAVGSGEWGIAALTRIGMAYADFAKNILESPDPKGLDEDQLAMYRGELENLALPLEDKATEALEKALQKAYELSIYNEWTLTAQEQMNRYRPGAYAQVRQVPFRGSEFFATSDVVKEPELSASATASPTPGAVPPAPATPAAAEPPPVSPEPAAQVGEVQP</sequence>
<dbReference type="InterPro" id="IPR019734">
    <property type="entry name" value="TPR_rpt"/>
</dbReference>
<accession>A0A1I0B206</accession>
<feature type="region of interest" description="Disordered" evidence="4">
    <location>
        <begin position="833"/>
        <end position="871"/>
    </location>
</feature>
<feature type="compositionally biased region" description="Basic residues" evidence="4">
    <location>
        <begin position="839"/>
        <end position="854"/>
    </location>
</feature>
<keyword evidence="3" id="KW-0175">Coiled coil</keyword>
<evidence type="ECO:0000313" key="7">
    <source>
        <dbReference type="Proteomes" id="UP000199181"/>
    </source>
</evidence>
<dbReference type="RefSeq" id="WP_093515726.1">
    <property type="nucleotide sequence ID" value="NZ_FOIJ01000001.1"/>
</dbReference>
<dbReference type="Pfam" id="PF13174">
    <property type="entry name" value="TPR_6"/>
    <property type="match status" value="1"/>
</dbReference>
<feature type="compositionally biased region" description="Pro residues" evidence="4">
    <location>
        <begin position="1188"/>
        <end position="1207"/>
    </location>
</feature>
<feature type="chain" id="PRO_5011749645" evidence="5">
    <location>
        <begin position="25"/>
        <end position="1218"/>
    </location>
</feature>
<evidence type="ECO:0000256" key="2">
    <source>
        <dbReference type="ARBA" id="ARBA00022803"/>
    </source>
</evidence>
<evidence type="ECO:0000256" key="3">
    <source>
        <dbReference type="SAM" id="Coils"/>
    </source>
</evidence>
<dbReference type="InterPro" id="IPR051012">
    <property type="entry name" value="CellSynth/LPSAsmb/PSIAsmb"/>
</dbReference>
<organism evidence="6 7">
    <name type="scientific">Stigmatella erecta</name>
    <dbReference type="NCBI Taxonomy" id="83460"/>
    <lineage>
        <taxon>Bacteria</taxon>
        <taxon>Pseudomonadati</taxon>
        <taxon>Myxococcota</taxon>
        <taxon>Myxococcia</taxon>
        <taxon>Myxococcales</taxon>
        <taxon>Cystobacterineae</taxon>
        <taxon>Archangiaceae</taxon>
        <taxon>Stigmatella</taxon>
    </lineage>
</organism>
<dbReference type="Proteomes" id="UP000199181">
    <property type="component" value="Unassembled WGS sequence"/>
</dbReference>
<evidence type="ECO:0000313" key="6">
    <source>
        <dbReference type="EMBL" id="SET00104.1"/>
    </source>
</evidence>
<feature type="compositionally biased region" description="Low complexity" evidence="4">
    <location>
        <begin position="49"/>
        <end position="68"/>
    </location>
</feature>
<protein>
    <submittedName>
        <fullName evidence="6">Tetratricopeptide repeat-containing protein</fullName>
    </submittedName>
</protein>
<gene>
    <name evidence="6" type="ORF">SAMN05443639_101870</name>
</gene>
<dbReference type="Gene3D" id="1.25.40.10">
    <property type="entry name" value="Tetratricopeptide repeat domain"/>
    <property type="match status" value="5"/>
</dbReference>
<keyword evidence="5" id="KW-0732">Signal</keyword>
<feature type="signal peptide" evidence="5">
    <location>
        <begin position="1"/>
        <end position="24"/>
    </location>
</feature>